<feature type="domain" description="Transposase IS110-like N-terminal" evidence="1">
    <location>
        <begin position="19"/>
        <end position="179"/>
    </location>
</feature>
<dbReference type="InterPro" id="IPR003346">
    <property type="entry name" value="Transposase_20"/>
</dbReference>
<dbReference type="Proteomes" id="UP000430670">
    <property type="component" value="Unassembled WGS sequence"/>
</dbReference>
<keyword evidence="4" id="KW-1185">Reference proteome</keyword>
<dbReference type="InterPro" id="IPR047650">
    <property type="entry name" value="Transpos_IS110"/>
</dbReference>
<sequence length="345" mass="39107">MNYTQKSRIEQITDSTLIVGIDVAKETHVARAQDHRGIELGKRLIFDSNHRGFEALHTWIKELQRSYNKTTAVVGMEPTGHYWFTMAHYLLQKEITTVVVNPAHVKKSKELDDNSPTKNDIKDARVIAQLVKDGRYSEPNILTGKYAELRVAMVQRERLMRSLIETKNQVHNWMDRYFPEYPTVFKDWEGKASMITLKNFPLPQDVVNLGIEGIVTQWKNEVKRAVGAKRAIKLVEAASISVGISLGQTMARREIEMLLEQYMLLTKQLDELAQDVVTILEEIPGAVQMLAIPGLGWITVAGFLAETGDLQAYHHPQQILKLAGLNLKENSSGKHKGQTRITKRG</sequence>
<organism evidence="3 4">
    <name type="scientific">Heliobacterium mobile</name>
    <name type="common">Heliobacillus mobilis</name>
    <dbReference type="NCBI Taxonomy" id="28064"/>
    <lineage>
        <taxon>Bacteria</taxon>
        <taxon>Bacillati</taxon>
        <taxon>Bacillota</taxon>
        <taxon>Clostridia</taxon>
        <taxon>Eubacteriales</taxon>
        <taxon>Heliobacteriaceae</taxon>
        <taxon>Heliobacterium</taxon>
    </lineage>
</organism>
<dbReference type="InterPro" id="IPR002525">
    <property type="entry name" value="Transp_IS110-like_N"/>
</dbReference>
<comment type="caution">
    <text evidence="3">The sequence shown here is derived from an EMBL/GenBank/DDBJ whole genome shotgun (WGS) entry which is preliminary data.</text>
</comment>
<accession>A0A6I3SPW2</accession>
<dbReference type="EMBL" id="WNKU01000096">
    <property type="protein sequence ID" value="MTV51088.1"/>
    <property type="molecule type" value="Genomic_DNA"/>
</dbReference>
<evidence type="ECO:0000313" key="4">
    <source>
        <dbReference type="Proteomes" id="UP000430670"/>
    </source>
</evidence>
<dbReference type="PANTHER" id="PTHR33055">
    <property type="entry name" value="TRANSPOSASE FOR INSERTION SEQUENCE ELEMENT IS1111A"/>
    <property type="match status" value="1"/>
</dbReference>
<dbReference type="RefSeq" id="WP_155478165.1">
    <property type="nucleotide sequence ID" value="NZ_WNKU01000096.1"/>
</dbReference>
<dbReference type="OrthoDB" id="9811278at2"/>
<dbReference type="AlphaFoldDB" id="A0A6I3SPW2"/>
<dbReference type="NCBIfam" id="NF033542">
    <property type="entry name" value="transpos_IS110"/>
    <property type="match status" value="1"/>
</dbReference>
<feature type="domain" description="Transposase IS116/IS110/IS902 C-terminal" evidence="2">
    <location>
        <begin position="290"/>
        <end position="345"/>
    </location>
</feature>
<evidence type="ECO:0000313" key="3">
    <source>
        <dbReference type="EMBL" id="MTV51088.1"/>
    </source>
</evidence>
<gene>
    <name evidence="3" type="ORF">GJ688_19830</name>
</gene>
<evidence type="ECO:0000259" key="2">
    <source>
        <dbReference type="Pfam" id="PF02371"/>
    </source>
</evidence>
<proteinExistence type="predicted"/>
<dbReference type="GO" id="GO:0004803">
    <property type="term" value="F:transposase activity"/>
    <property type="evidence" value="ECO:0007669"/>
    <property type="project" value="InterPro"/>
</dbReference>
<dbReference type="Pfam" id="PF01548">
    <property type="entry name" value="DEDD_Tnp_IS110"/>
    <property type="match status" value="1"/>
</dbReference>
<protein>
    <submittedName>
        <fullName evidence="3">IS110 family transposase</fullName>
    </submittedName>
</protein>
<evidence type="ECO:0000259" key="1">
    <source>
        <dbReference type="Pfam" id="PF01548"/>
    </source>
</evidence>
<dbReference type="Pfam" id="PF02371">
    <property type="entry name" value="Transposase_20"/>
    <property type="match status" value="1"/>
</dbReference>
<name>A0A6I3SPW2_HELMO</name>
<dbReference type="GO" id="GO:0006313">
    <property type="term" value="P:DNA transposition"/>
    <property type="evidence" value="ECO:0007669"/>
    <property type="project" value="InterPro"/>
</dbReference>
<dbReference type="GO" id="GO:0003677">
    <property type="term" value="F:DNA binding"/>
    <property type="evidence" value="ECO:0007669"/>
    <property type="project" value="InterPro"/>
</dbReference>
<reference evidence="3 4" key="1">
    <citation type="submission" date="2019-11" db="EMBL/GenBank/DDBJ databases">
        <title>Whole-genome sequence of a the green, strictly anaerobic photosynthetic bacterium Heliobacillus mobilis DSM 6151.</title>
        <authorList>
            <person name="Kyndt J.A."/>
            <person name="Meyer T.E."/>
        </authorList>
    </citation>
    <scope>NUCLEOTIDE SEQUENCE [LARGE SCALE GENOMIC DNA]</scope>
    <source>
        <strain evidence="3 4">DSM 6151</strain>
    </source>
</reference>
<feature type="non-terminal residue" evidence="3">
    <location>
        <position position="345"/>
    </location>
</feature>
<dbReference type="PANTHER" id="PTHR33055:SF13">
    <property type="entry name" value="TRANSPOSASE"/>
    <property type="match status" value="1"/>
</dbReference>